<dbReference type="AlphaFoldDB" id="A0A8C2AX76"/>
<dbReference type="GO" id="GO:0005615">
    <property type="term" value="C:extracellular space"/>
    <property type="evidence" value="ECO:0007669"/>
    <property type="project" value="UniProtKB-KW"/>
</dbReference>
<dbReference type="PANTHER" id="PTHR11471">
    <property type="entry name" value="TUMOR NECROSIS FACTOR FAMILY MEMBER"/>
    <property type="match status" value="1"/>
</dbReference>
<dbReference type="PANTHER" id="PTHR11471:SF23">
    <property type="entry name" value="TUMOR NECROSIS FACTOR"/>
    <property type="match status" value="1"/>
</dbReference>
<dbReference type="GO" id="GO:0005164">
    <property type="term" value="F:tumor necrosis factor receptor binding"/>
    <property type="evidence" value="ECO:0007669"/>
    <property type="project" value="InterPro"/>
</dbReference>
<keyword evidence="9 18" id="KW-1133">Transmembrane helix</keyword>
<sequence length="262" mass="29579">MDSRQLQFKSSNKRNTSQRTNSMVKYETTLLDLEAGAGGVYQTMVAPLPVKSSNSWIWKTVAVIAFVALCAVAALFFTFQEMKPYQREEQKDKQISTSSEQGKMLKQIAGKTKAAIHLHGEHDSSPKPNSLKWVSGVDQSFEQGGLKLVDNEIRIPTDGLYFVYSQVSYAIQCIEDDEDDTIQKFLSHSIWRYTDAVEDWKPLQNSAHSICQSLEDEKTTYSTIYLGAVFKLREGDKLSTKTTHVADIEEDYAKTFFGVFAL</sequence>
<keyword evidence="5" id="KW-0202">Cytokine</keyword>
<organism evidence="20 21">
    <name type="scientific">Cyprinus carpio</name>
    <name type="common">Common carp</name>
    <dbReference type="NCBI Taxonomy" id="7962"/>
    <lineage>
        <taxon>Eukaryota</taxon>
        <taxon>Metazoa</taxon>
        <taxon>Chordata</taxon>
        <taxon>Craniata</taxon>
        <taxon>Vertebrata</taxon>
        <taxon>Euteleostomi</taxon>
        <taxon>Actinopterygii</taxon>
        <taxon>Neopterygii</taxon>
        <taxon>Teleostei</taxon>
        <taxon>Ostariophysi</taxon>
        <taxon>Cypriniformes</taxon>
        <taxon>Cyprinidae</taxon>
        <taxon>Cyprininae</taxon>
        <taxon>Cyprinus</taxon>
    </lineage>
</organism>
<evidence type="ECO:0000256" key="13">
    <source>
        <dbReference type="ARBA" id="ARBA00033253"/>
    </source>
</evidence>
<evidence type="ECO:0000256" key="12">
    <source>
        <dbReference type="ARBA" id="ARBA00029751"/>
    </source>
</evidence>
<dbReference type="PRINTS" id="PR01236">
    <property type="entry name" value="TNFBETA"/>
</dbReference>
<keyword evidence="10 18" id="KW-0472">Membrane</keyword>
<evidence type="ECO:0000256" key="17">
    <source>
        <dbReference type="SAM" id="MobiDB-lite"/>
    </source>
</evidence>
<comment type="subcellular location">
    <subcellularLocation>
        <location evidence="1">Membrane</location>
        <topology evidence="1">Single-pass type II membrane protein</topology>
    </subcellularLocation>
</comment>
<evidence type="ECO:0000256" key="9">
    <source>
        <dbReference type="ARBA" id="ARBA00022989"/>
    </source>
</evidence>
<accession>A0A8C2AX76</accession>
<dbReference type="InterPro" id="IPR002960">
    <property type="entry name" value="TNF_beta"/>
</dbReference>
<dbReference type="CDD" id="cd00184">
    <property type="entry name" value="TNF"/>
    <property type="match status" value="1"/>
</dbReference>
<comment type="function">
    <text evidence="15">Cytokine that in its homotrimeric form binds to TNFRSF1A/TNFR1, TNFRSF1B/TNFBR and TNFRSF14/HVEM. In its heterotrimeric form with LTB binds to TNFRSF3/LTBR. Lymphotoxin is produced by lymphocytes and is cytotoxic for a wide range of tumor cells in vitro and in vivo.</text>
</comment>
<feature type="domain" description="THD" evidence="19">
    <location>
        <begin position="114"/>
        <end position="262"/>
    </location>
</feature>
<dbReference type="InterPro" id="IPR006052">
    <property type="entry name" value="TNF_dom"/>
</dbReference>
<dbReference type="GO" id="GO:0016020">
    <property type="term" value="C:membrane"/>
    <property type="evidence" value="ECO:0007669"/>
    <property type="project" value="UniProtKB-SubCell"/>
</dbReference>
<evidence type="ECO:0000256" key="1">
    <source>
        <dbReference type="ARBA" id="ARBA00004606"/>
    </source>
</evidence>
<evidence type="ECO:0000256" key="18">
    <source>
        <dbReference type="SAM" id="Phobius"/>
    </source>
</evidence>
<evidence type="ECO:0000259" key="19">
    <source>
        <dbReference type="PROSITE" id="PS50049"/>
    </source>
</evidence>
<dbReference type="SMART" id="SM00207">
    <property type="entry name" value="TNF"/>
    <property type="match status" value="1"/>
</dbReference>
<evidence type="ECO:0000256" key="2">
    <source>
        <dbReference type="ARBA" id="ARBA00008670"/>
    </source>
</evidence>
<keyword evidence="11" id="KW-1015">Disulfide bond</keyword>
<dbReference type="Gene3D" id="2.60.120.40">
    <property type="match status" value="1"/>
</dbReference>
<dbReference type="Pfam" id="PF00229">
    <property type="entry name" value="TNF"/>
    <property type="match status" value="1"/>
</dbReference>
<feature type="transmembrane region" description="Helical" evidence="18">
    <location>
        <begin position="56"/>
        <end position="77"/>
    </location>
</feature>
<evidence type="ECO:0000256" key="3">
    <source>
        <dbReference type="ARBA" id="ARBA00013893"/>
    </source>
</evidence>
<dbReference type="GO" id="GO:0005125">
    <property type="term" value="F:cytokine activity"/>
    <property type="evidence" value="ECO:0007669"/>
    <property type="project" value="UniProtKB-KW"/>
</dbReference>
<name>A0A8C2AX76_CYPCA</name>
<evidence type="ECO:0000256" key="10">
    <source>
        <dbReference type="ARBA" id="ARBA00023136"/>
    </source>
</evidence>
<protein>
    <recommendedName>
        <fullName evidence="4">Lymphotoxin-alpha</fullName>
    </recommendedName>
    <alternativeName>
        <fullName evidence="12">TNF-alpha</fullName>
    </alternativeName>
    <alternativeName>
        <fullName evidence="13">TNF-beta</fullName>
    </alternativeName>
    <alternativeName>
        <fullName evidence="3">Tumor necrosis factor</fullName>
    </alternativeName>
    <alternativeName>
        <fullName evidence="14">Tumor necrosis factor ligand superfamily member 1</fullName>
    </alternativeName>
</protein>
<comment type="similarity">
    <text evidence="2">Belongs to the tumor necrosis factor family.</text>
</comment>
<keyword evidence="8" id="KW-0735">Signal-anchor</keyword>
<dbReference type="PROSITE" id="PS50049">
    <property type="entry name" value="THD_2"/>
    <property type="match status" value="1"/>
</dbReference>
<evidence type="ECO:0000256" key="15">
    <source>
        <dbReference type="ARBA" id="ARBA00046146"/>
    </source>
</evidence>
<evidence type="ECO:0000256" key="6">
    <source>
        <dbReference type="ARBA" id="ARBA00022692"/>
    </source>
</evidence>
<evidence type="ECO:0000256" key="16">
    <source>
        <dbReference type="ARBA" id="ARBA00046860"/>
    </source>
</evidence>
<dbReference type="Ensembl" id="ENSCCRT00015115360.1">
    <property type="protein sequence ID" value="ENSCCRP00015111838.1"/>
    <property type="gene ID" value="ENSCCRG00015044301.1"/>
</dbReference>
<evidence type="ECO:0000313" key="21">
    <source>
        <dbReference type="Proteomes" id="UP000694700"/>
    </source>
</evidence>
<dbReference type="PRINTS" id="PR01234">
    <property type="entry name" value="TNECROSISFCT"/>
</dbReference>
<evidence type="ECO:0000313" key="20">
    <source>
        <dbReference type="Ensembl" id="ENSCCRP00015111838.1"/>
    </source>
</evidence>
<reference evidence="20" key="1">
    <citation type="submission" date="2025-08" db="UniProtKB">
        <authorList>
            <consortium name="Ensembl"/>
        </authorList>
    </citation>
    <scope>IDENTIFICATION</scope>
</reference>
<evidence type="ECO:0000256" key="7">
    <source>
        <dbReference type="ARBA" id="ARBA00022729"/>
    </source>
</evidence>
<evidence type="ECO:0000256" key="5">
    <source>
        <dbReference type="ARBA" id="ARBA00022514"/>
    </source>
</evidence>
<evidence type="ECO:0000256" key="11">
    <source>
        <dbReference type="ARBA" id="ARBA00023157"/>
    </source>
</evidence>
<evidence type="ECO:0000256" key="14">
    <source>
        <dbReference type="ARBA" id="ARBA00033263"/>
    </source>
</evidence>
<keyword evidence="6 18" id="KW-0812">Transmembrane</keyword>
<dbReference type="SUPFAM" id="SSF49842">
    <property type="entry name" value="TNF-like"/>
    <property type="match status" value="1"/>
</dbReference>
<dbReference type="Proteomes" id="UP000694700">
    <property type="component" value="Unplaced"/>
</dbReference>
<evidence type="ECO:0000256" key="8">
    <source>
        <dbReference type="ARBA" id="ARBA00022968"/>
    </source>
</evidence>
<comment type="subunit">
    <text evidence="16">Homotrimer, and heterotrimer of either two LTB and one LTA subunits or (less prevalent) two LTA and one LTB subunits. Interacts with TNFRSF14.</text>
</comment>
<proteinExistence type="inferred from homology"/>
<dbReference type="GO" id="GO:0006955">
    <property type="term" value="P:immune response"/>
    <property type="evidence" value="ECO:0007669"/>
    <property type="project" value="InterPro"/>
</dbReference>
<evidence type="ECO:0000256" key="4">
    <source>
        <dbReference type="ARBA" id="ARBA00018403"/>
    </source>
</evidence>
<feature type="region of interest" description="Disordered" evidence="17">
    <location>
        <begin position="1"/>
        <end position="21"/>
    </location>
</feature>
<dbReference type="InterPro" id="IPR006053">
    <property type="entry name" value="TNF"/>
</dbReference>
<dbReference type="InterPro" id="IPR008983">
    <property type="entry name" value="Tumour_necrosis_fac-like_dom"/>
</dbReference>
<keyword evidence="7" id="KW-0732">Signal</keyword>